<reference evidence="5" key="1">
    <citation type="submission" date="2022-11" db="UniProtKB">
        <authorList>
            <consortium name="WormBaseParasite"/>
        </authorList>
    </citation>
    <scope>IDENTIFICATION</scope>
</reference>
<dbReference type="WBParaSite" id="jg6740">
    <property type="protein sequence ID" value="jg6740"/>
    <property type="gene ID" value="jg6740"/>
</dbReference>
<name>A0A915EIN9_9BILA</name>
<evidence type="ECO:0000313" key="5">
    <source>
        <dbReference type="WBParaSite" id="jg6740"/>
    </source>
</evidence>
<keyword evidence="4" id="KW-1185">Reference proteome</keyword>
<protein>
    <submittedName>
        <fullName evidence="5">C2H2-type domain-containing protein</fullName>
    </submittedName>
</protein>
<feature type="domain" description="C2H2-type" evidence="3">
    <location>
        <begin position="618"/>
        <end position="638"/>
    </location>
</feature>
<proteinExistence type="predicted"/>
<feature type="region of interest" description="Disordered" evidence="2">
    <location>
        <begin position="163"/>
        <end position="221"/>
    </location>
</feature>
<evidence type="ECO:0000313" key="4">
    <source>
        <dbReference type="Proteomes" id="UP000887574"/>
    </source>
</evidence>
<sequence>MWSPIPSLIPTKKILRTMLRQEFDKGISASQATRNINNTHGEGTIRDRTVYRWYATFSEEKLIEEDNPRLFVRWPSNWLRPQHCCETIGENEQRTKNAWCLLPVNPLRRQQFLDHLCLTKYTEFIAHKCFLCFEHFDPADLLEVNGEKKLRHCQVAPIRLSTALPNPSSRKEADQQDDEDVSDEDEEEEEVIKTEDDKEYTPNTSRASSKQKAREQRKQQALEAQRLEAIKAAKFKGMRHNNVQPMTPLLNGQPPVGPQGRSLKLGRPSNYFLPSPATTAFSRQDGGLVLNSNMSQCFLCSKVISNGVSIPQNSYYRSIWREGLHLHGYLPKAGMICFAHFRLDDLVFDSQGVPCNIKQGVAPVFNSTQLDPKATLESIPKAIAMERRQQLENRQPSEGISRKRKDSSLPSENQEENEEDRAASMQKIAENAEKRKKVLQQGLCGSVIKTFKQVNLDPPPGKQSTCELNEVTNTRFYEPHYHAEDEVYCLSQVTQIGEKICNIENKFTQLMEMVTQFVMAKTNASCPVSASGSGAVAPPISREQYKERQQALSEEMRRKALSEHKRLTKKARRLANTNKLLEEKRRRREERRKHQPFLLYNGIKIYYPTSIRNESTVCKVCFAAFENKVLLADHLYSHDDLSEEYYKCSAVQQHVLESHGEGHGKRYALHNDLPLKTMQILKSYAEKMFGDQGNVIGLDSDSDGQPSSFFEATAKRVKMDRNPNRGGGGGITANVVVREGADSAMDIVQSLFASSNATAIDGGTEGETGEVADGEEEDMLEKSAEVQASNELLDELLSEASMGQQDA</sequence>
<feature type="compositionally biased region" description="Basic and acidic residues" evidence="2">
    <location>
        <begin position="212"/>
        <end position="221"/>
    </location>
</feature>
<dbReference type="Pfam" id="PF17906">
    <property type="entry name" value="HTH_48"/>
    <property type="match status" value="1"/>
</dbReference>
<accession>A0A915EIN9</accession>
<feature type="region of interest" description="Disordered" evidence="2">
    <location>
        <begin position="758"/>
        <end position="789"/>
    </location>
</feature>
<evidence type="ECO:0000259" key="3">
    <source>
        <dbReference type="PROSITE" id="PS00028"/>
    </source>
</evidence>
<feature type="region of interest" description="Disordered" evidence="2">
    <location>
        <begin position="390"/>
        <end position="424"/>
    </location>
</feature>
<feature type="compositionally biased region" description="Acidic residues" evidence="2">
    <location>
        <begin position="175"/>
        <end position="190"/>
    </location>
</feature>
<evidence type="ECO:0000256" key="1">
    <source>
        <dbReference type="SAM" id="Coils"/>
    </source>
</evidence>
<feature type="compositionally biased region" description="Acidic residues" evidence="2">
    <location>
        <begin position="767"/>
        <end position="779"/>
    </location>
</feature>
<organism evidence="4 5">
    <name type="scientific">Ditylenchus dipsaci</name>
    <dbReference type="NCBI Taxonomy" id="166011"/>
    <lineage>
        <taxon>Eukaryota</taxon>
        <taxon>Metazoa</taxon>
        <taxon>Ecdysozoa</taxon>
        <taxon>Nematoda</taxon>
        <taxon>Chromadorea</taxon>
        <taxon>Rhabditida</taxon>
        <taxon>Tylenchina</taxon>
        <taxon>Tylenchomorpha</taxon>
        <taxon>Sphaerularioidea</taxon>
        <taxon>Anguinidae</taxon>
        <taxon>Anguininae</taxon>
        <taxon>Ditylenchus</taxon>
    </lineage>
</organism>
<dbReference type="InterPro" id="IPR041426">
    <property type="entry name" value="Mos1_HTH"/>
</dbReference>
<dbReference type="Proteomes" id="UP000887574">
    <property type="component" value="Unplaced"/>
</dbReference>
<dbReference type="Gene3D" id="1.10.10.1450">
    <property type="match status" value="1"/>
</dbReference>
<dbReference type="InterPro" id="IPR013087">
    <property type="entry name" value="Znf_C2H2_type"/>
</dbReference>
<feature type="coiled-coil region" evidence="1">
    <location>
        <begin position="557"/>
        <end position="591"/>
    </location>
</feature>
<keyword evidence="1" id="KW-0175">Coiled coil</keyword>
<dbReference type="AlphaFoldDB" id="A0A915EIN9"/>
<evidence type="ECO:0000256" key="2">
    <source>
        <dbReference type="SAM" id="MobiDB-lite"/>
    </source>
</evidence>
<feature type="compositionally biased region" description="Basic and acidic residues" evidence="2">
    <location>
        <begin position="191"/>
        <end position="200"/>
    </location>
</feature>
<dbReference type="PROSITE" id="PS00028">
    <property type="entry name" value="ZINC_FINGER_C2H2_1"/>
    <property type="match status" value="1"/>
</dbReference>